<evidence type="ECO:0000256" key="1">
    <source>
        <dbReference type="SAM" id="Phobius"/>
    </source>
</evidence>
<dbReference type="Proteomes" id="UP001497453">
    <property type="component" value="Chromosome 1"/>
</dbReference>
<protein>
    <recommendedName>
        <fullName evidence="4">ATP synthase F0 subunit 8</fullName>
    </recommendedName>
</protein>
<reference evidence="3" key="1">
    <citation type="submission" date="2024-04" db="EMBL/GenBank/DDBJ databases">
        <authorList>
            <person name="Shaw F."/>
            <person name="Minotto A."/>
        </authorList>
    </citation>
    <scope>NUCLEOTIDE SEQUENCE [LARGE SCALE GENOMIC DNA]</scope>
</reference>
<evidence type="ECO:0000313" key="3">
    <source>
        <dbReference type="Proteomes" id="UP001497453"/>
    </source>
</evidence>
<dbReference type="PROSITE" id="PS51257">
    <property type="entry name" value="PROKAR_LIPOPROTEIN"/>
    <property type="match status" value="1"/>
</dbReference>
<keyword evidence="1" id="KW-0472">Membrane</keyword>
<feature type="transmembrane region" description="Helical" evidence="1">
    <location>
        <begin position="12"/>
        <end position="29"/>
    </location>
</feature>
<name>A0ABP1CJ03_9APHY</name>
<dbReference type="EMBL" id="OZ037944">
    <property type="protein sequence ID" value="CAL1694619.1"/>
    <property type="molecule type" value="Genomic_DNA"/>
</dbReference>
<evidence type="ECO:0000313" key="2">
    <source>
        <dbReference type="EMBL" id="CAL1694619.1"/>
    </source>
</evidence>
<evidence type="ECO:0008006" key="4">
    <source>
        <dbReference type="Google" id="ProtNLM"/>
    </source>
</evidence>
<accession>A0ABP1CJ03</accession>
<organism evidence="2 3">
    <name type="scientific">Somion occarium</name>
    <dbReference type="NCBI Taxonomy" id="3059160"/>
    <lineage>
        <taxon>Eukaryota</taxon>
        <taxon>Fungi</taxon>
        <taxon>Dikarya</taxon>
        <taxon>Basidiomycota</taxon>
        <taxon>Agaricomycotina</taxon>
        <taxon>Agaricomycetes</taxon>
        <taxon>Polyporales</taxon>
        <taxon>Cerrenaceae</taxon>
        <taxon>Somion</taxon>
    </lineage>
</organism>
<sequence>MENNAVRDLFPLFVILSLLLFAALGWCILSSCMGRSLREFLSDLWDSLVLSAQSGSTPQQQWRRRRNWDDVDYEMEYRGRGRAG</sequence>
<proteinExistence type="predicted"/>
<keyword evidence="1" id="KW-0812">Transmembrane</keyword>
<keyword evidence="3" id="KW-1185">Reference proteome</keyword>
<keyword evidence="1" id="KW-1133">Transmembrane helix</keyword>
<gene>
    <name evidence="2" type="ORF">GFSPODELE1_LOCUS399</name>
</gene>